<organism evidence="2 3">
    <name type="scientific">Macrostomum lignano</name>
    <dbReference type="NCBI Taxonomy" id="282301"/>
    <lineage>
        <taxon>Eukaryota</taxon>
        <taxon>Metazoa</taxon>
        <taxon>Spiralia</taxon>
        <taxon>Lophotrochozoa</taxon>
        <taxon>Platyhelminthes</taxon>
        <taxon>Rhabditophora</taxon>
        <taxon>Macrostomorpha</taxon>
        <taxon>Macrostomida</taxon>
        <taxon>Macrostomidae</taxon>
        <taxon>Macrostomum</taxon>
    </lineage>
</organism>
<evidence type="ECO:0000313" key="2">
    <source>
        <dbReference type="Proteomes" id="UP000095280"/>
    </source>
</evidence>
<sequence length="229" mass="25175">MQSGKWQRNVSSTILRLRLLSPGKCAADMLSYRGWCYVDSSVPQNISEAMLSIRGNAQLASFSSLNEMQELISANNKPLLTPPYKRQINLKQAARIGMFRGDSKASIISLINSGSHCELQPVQQYKDLIVNNKTNGKCWSIREVTSDGAEMELNDCNSPMPSLISFQQTANSELLHFSDCHSDSIIHLVTELVGSFANNRSTVLTGGTIPTNYDDRNGNGSAQWESGAI</sequence>
<protein>
    <submittedName>
        <fullName evidence="3">Ricin B-type lectin domain-containing protein</fullName>
    </submittedName>
</protein>
<accession>A0A1I8J3S4</accession>
<keyword evidence="2" id="KW-1185">Reference proteome</keyword>
<feature type="region of interest" description="Disordered" evidence="1">
    <location>
        <begin position="210"/>
        <end position="229"/>
    </location>
</feature>
<evidence type="ECO:0000256" key="1">
    <source>
        <dbReference type="SAM" id="MobiDB-lite"/>
    </source>
</evidence>
<name>A0A1I8J3S4_9PLAT</name>
<evidence type="ECO:0000313" key="3">
    <source>
        <dbReference type="WBParaSite" id="maker-uti_cns_0045861-snap-gene-1.13-mRNA-1"/>
    </source>
</evidence>
<reference evidence="3" key="1">
    <citation type="submission" date="2016-11" db="UniProtKB">
        <authorList>
            <consortium name="WormBaseParasite"/>
        </authorList>
    </citation>
    <scope>IDENTIFICATION</scope>
</reference>
<dbReference type="Proteomes" id="UP000095280">
    <property type="component" value="Unplaced"/>
</dbReference>
<dbReference type="AlphaFoldDB" id="A0A1I8J3S4"/>
<proteinExistence type="predicted"/>
<feature type="compositionally biased region" description="Polar residues" evidence="1">
    <location>
        <begin position="218"/>
        <end position="229"/>
    </location>
</feature>
<dbReference type="WBParaSite" id="maker-uti_cns_0045861-snap-gene-1.13-mRNA-1">
    <property type="protein sequence ID" value="maker-uti_cns_0045861-snap-gene-1.13-mRNA-1"/>
    <property type="gene ID" value="maker-uti_cns_0045861-snap-gene-1.13"/>
</dbReference>